<name>A0A453L097_AEGTS</name>
<reference evidence="2" key="1">
    <citation type="journal article" date="2014" name="Science">
        <title>Ancient hybridizations among the ancestral genomes of bread wheat.</title>
        <authorList>
            <consortium name="International Wheat Genome Sequencing Consortium,"/>
            <person name="Marcussen T."/>
            <person name="Sandve S.R."/>
            <person name="Heier L."/>
            <person name="Spannagl M."/>
            <person name="Pfeifer M."/>
            <person name="Jakobsen K.S."/>
            <person name="Wulff B.B."/>
            <person name="Steuernagel B."/>
            <person name="Mayer K.F."/>
            <person name="Olsen O.A."/>
        </authorList>
    </citation>
    <scope>NUCLEOTIDE SEQUENCE [LARGE SCALE GENOMIC DNA]</scope>
    <source>
        <strain evidence="2">cv. AL8/78</strain>
    </source>
</reference>
<dbReference type="Proteomes" id="UP000015105">
    <property type="component" value="Chromosome 5D"/>
</dbReference>
<sequence>MALMVVVEPKLSISMPNYGFVVLVHPLPLCWLLLSNVPTCTTELNVN</sequence>
<reference evidence="1" key="5">
    <citation type="journal article" date="2021" name="G3 (Bethesda)">
        <title>Aegilops tauschii genome assembly Aet v5.0 features greater sequence contiguity and improved annotation.</title>
        <authorList>
            <person name="Wang L."/>
            <person name="Zhu T."/>
            <person name="Rodriguez J.C."/>
            <person name="Deal K.R."/>
            <person name="Dubcovsky J."/>
            <person name="McGuire P.E."/>
            <person name="Lux T."/>
            <person name="Spannagl M."/>
            <person name="Mayer K.F.X."/>
            <person name="Baldrich P."/>
            <person name="Meyers B.C."/>
            <person name="Huo N."/>
            <person name="Gu Y.Q."/>
            <person name="Zhou H."/>
            <person name="Devos K.M."/>
            <person name="Bennetzen J.L."/>
            <person name="Unver T."/>
            <person name="Budak H."/>
            <person name="Gulick P.J."/>
            <person name="Galiba G."/>
            <person name="Kalapos B."/>
            <person name="Nelson D.R."/>
            <person name="Li P."/>
            <person name="You F.M."/>
            <person name="Luo M.C."/>
            <person name="Dvorak J."/>
        </authorList>
    </citation>
    <scope>NUCLEOTIDE SEQUENCE [LARGE SCALE GENOMIC DNA]</scope>
    <source>
        <strain evidence="1">cv. AL8/78</strain>
    </source>
</reference>
<reference evidence="1" key="4">
    <citation type="submission" date="2019-03" db="UniProtKB">
        <authorList>
            <consortium name="EnsemblPlants"/>
        </authorList>
    </citation>
    <scope>IDENTIFICATION</scope>
</reference>
<dbReference type="Gramene" id="AET5Gv20580900.9">
    <property type="protein sequence ID" value="AET5Gv20580900.9"/>
    <property type="gene ID" value="AET5Gv20580900"/>
</dbReference>
<reference evidence="1" key="3">
    <citation type="journal article" date="2017" name="Nature">
        <title>Genome sequence of the progenitor of the wheat D genome Aegilops tauschii.</title>
        <authorList>
            <person name="Luo M.C."/>
            <person name="Gu Y.Q."/>
            <person name="Puiu D."/>
            <person name="Wang H."/>
            <person name="Twardziok S.O."/>
            <person name="Deal K.R."/>
            <person name="Huo N."/>
            <person name="Zhu T."/>
            <person name="Wang L."/>
            <person name="Wang Y."/>
            <person name="McGuire P.E."/>
            <person name="Liu S."/>
            <person name="Long H."/>
            <person name="Ramasamy R.K."/>
            <person name="Rodriguez J.C."/>
            <person name="Van S.L."/>
            <person name="Yuan L."/>
            <person name="Wang Z."/>
            <person name="Xia Z."/>
            <person name="Xiao L."/>
            <person name="Anderson O.D."/>
            <person name="Ouyang S."/>
            <person name="Liang Y."/>
            <person name="Zimin A.V."/>
            <person name="Pertea G."/>
            <person name="Qi P."/>
            <person name="Bennetzen J.L."/>
            <person name="Dai X."/>
            <person name="Dawson M.W."/>
            <person name="Muller H.G."/>
            <person name="Kugler K."/>
            <person name="Rivarola-Duarte L."/>
            <person name="Spannagl M."/>
            <person name="Mayer K.F.X."/>
            <person name="Lu F.H."/>
            <person name="Bevan M.W."/>
            <person name="Leroy P."/>
            <person name="Li P."/>
            <person name="You F.M."/>
            <person name="Sun Q."/>
            <person name="Liu Z."/>
            <person name="Lyons E."/>
            <person name="Wicker T."/>
            <person name="Salzberg S.L."/>
            <person name="Devos K.M."/>
            <person name="Dvorak J."/>
        </authorList>
    </citation>
    <scope>NUCLEOTIDE SEQUENCE [LARGE SCALE GENOMIC DNA]</scope>
    <source>
        <strain evidence="1">cv. AL8/78</strain>
    </source>
</reference>
<dbReference type="EnsemblPlants" id="AET5Gv20580900.9">
    <property type="protein sequence ID" value="AET5Gv20580900.9"/>
    <property type="gene ID" value="AET5Gv20580900"/>
</dbReference>
<evidence type="ECO:0000313" key="1">
    <source>
        <dbReference type="EnsemblPlants" id="AET5Gv20580900.9"/>
    </source>
</evidence>
<dbReference type="AlphaFoldDB" id="A0A453L097"/>
<reference evidence="2" key="2">
    <citation type="journal article" date="2017" name="Nat. Plants">
        <title>The Aegilops tauschii genome reveals multiple impacts of transposons.</title>
        <authorList>
            <person name="Zhao G."/>
            <person name="Zou C."/>
            <person name="Li K."/>
            <person name="Wang K."/>
            <person name="Li T."/>
            <person name="Gao L."/>
            <person name="Zhang X."/>
            <person name="Wang H."/>
            <person name="Yang Z."/>
            <person name="Liu X."/>
            <person name="Jiang W."/>
            <person name="Mao L."/>
            <person name="Kong X."/>
            <person name="Jiao Y."/>
            <person name="Jia J."/>
        </authorList>
    </citation>
    <scope>NUCLEOTIDE SEQUENCE [LARGE SCALE GENOMIC DNA]</scope>
    <source>
        <strain evidence="2">cv. AL8/78</strain>
    </source>
</reference>
<evidence type="ECO:0000313" key="2">
    <source>
        <dbReference type="Proteomes" id="UP000015105"/>
    </source>
</evidence>
<accession>A0A453L097</accession>
<keyword evidence="2" id="KW-1185">Reference proteome</keyword>
<organism evidence="1 2">
    <name type="scientific">Aegilops tauschii subsp. strangulata</name>
    <name type="common">Goatgrass</name>
    <dbReference type="NCBI Taxonomy" id="200361"/>
    <lineage>
        <taxon>Eukaryota</taxon>
        <taxon>Viridiplantae</taxon>
        <taxon>Streptophyta</taxon>
        <taxon>Embryophyta</taxon>
        <taxon>Tracheophyta</taxon>
        <taxon>Spermatophyta</taxon>
        <taxon>Magnoliopsida</taxon>
        <taxon>Liliopsida</taxon>
        <taxon>Poales</taxon>
        <taxon>Poaceae</taxon>
        <taxon>BOP clade</taxon>
        <taxon>Pooideae</taxon>
        <taxon>Triticodae</taxon>
        <taxon>Triticeae</taxon>
        <taxon>Triticinae</taxon>
        <taxon>Aegilops</taxon>
    </lineage>
</organism>
<proteinExistence type="predicted"/>
<protein>
    <submittedName>
        <fullName evidence="1">Uncharacterized protein</fullName>
    </submittedName>
</protein>